<dbReference type="InterPro" id="IPR036390">
    <property type="entry name" value="WH_DNA-bd_sf"/>
</dbReference>
<protein>
    <submittedName>
        <fullName evidence="6">LysR family transcriptional regulator</fullName>
    </submittedName>
</protein>
<dbReference type="Proteomes" id="UP000476030">
    <property type="component" value="Unassembled WGS sequence"/>
</dbReference>
<dbReference type="Gene3D" id="1.10.10.10">
    <property type="entry name" value="Winged helix-like DNA-binding domain superfamily/Winged helix DNA-binding domain"/>
    <property type="match status" value="1"/>
</dbReference>
<dbReference type="EMBL" id="WTUW01000009">
    <property type="protein sequence ID" value="MZR31926.1"/>
    <property type="molecule type" value="Genomic_DNA"/>
</dbReference>
<dbReference type="RefSeq" id="WP_161316512.1">
    <property type="nucleotide sequence ID" value="NZ_WTUW01000009.1"/>
</dbReference>
<dbReference type="SUPFAM" id="SSF46785">
    <property type="entry name" value="Winged helix' DNA-binding domain"/>
    <property type="match status" value="1"/>
</dbReference>
<name>A0A6L8W9Y0_9PROT</name>
<dbReference type="PANTHER" id="PTHR30126">
    <property type="entry name" value="HTH-TYPE TRANSCRIPTIONAL REGULATOR"/>
    <property type="match status" value="1"/>
</dbReference>
<dbReference type="PANTHER" id="PTHR30126:SF88">
    <property type="entry name" value="TRANSCRIPTIONAL REGULATOR-RELATED"/>
    <property type="match status" value="1"/>
</dbReference>
<dbReference type="InterPro" id="IPR000847">
    <property type="entry name" value="LysR_HTH_N"/>
</dbReference>
<dbReference type="Gene3D" id="3.40.190.290">
    <property type="match status" value="1"/>
</dbReference>
<feature type="domain" description="HTH lysR-type" evidence="5">
    <location>
        <begin position="4"/>
        <end position="61"/>
    </location>
</feature>
<evidence type="ECO:0000259" key="5">
    <source>
        <dbReference type="PROSITE" id="PS50931"/>
    </source>
</evidence>
<gene>
    <name evidence="6" type="ORF">GQE98_14910</name>
</gene>
<keyword evidence="3" id="KW-0238">DNA-binding</keyword>
<evidence type="ECO:0000313" key="7">
    <source>
        <dbReference type="Proteomes" id="UP000476030"/>
    </source>
</evidence>
<accession>A0A6L8W9Y0</accession>
<proteinExistence type="inferred from homology"/>
<keyword evidence="4" id="KW-0804">Transcription</keyword>
<dbReference type="InterPro" id="IPR036388">
    <property type="entry name" value="WH-like_DNA-bd_sf"/>
</dbReference>
<keyword evidence="2" id="KW-0805">Transcription regulation</keyword>
<evidence type="ECO:0000256" key="3">
    <source>
        <dbReference type="ARBA" id="ARBA00023125"/>
    </source>
</evidence>
<dbReference type="PROSITE" id="PS50931">
    <property type="entry name" value="HTH_LYSR"/>
    <property type="match status" value="1"/>
</dbReference>
<reference evidence="6 7" key="1">
    <citation type="submission" date="2019-12" db="EMBL/GenBank/DDBJ databases">
        <title>Snethiella sp. nov. sp. isolated from sea sand.</title>
        <authorList>
            <person name="Kim J."/>
            <person name="Jeong S.E."/>
            <person name="Jung H.S."/>
            <person name="Jeon C.O."/>
        </authorList>
    </citation>
    <scope>NUCLEOTIDE SEQUENCE [LARGE SCALE GENOMIC DNA]</scope>
    <source>
        <strain evidence="6 7">DP05</strain>
    </source>
</reference>
<keyword evidence="7" id="KW-1185">Reference proteome</keyword>
<dbReference type="SUPFAM" id="SSF53850">
    <property type="entry name" value="Periplasmic binding protein-like II"/>
    <property type="match status" value="1"/>
</dbReference>
<dbReference type="AlphaFoldDB" id="A0A6L8W9Y0"/>
<evidence type="ECO:0000256" key="2">
    <source>
        <dbReference type="ARBA" id="ARBA00023015"/>
    </source>
</evidence>
<dbReference type="GO" id="GO:0000976">
    <property type="term" value="F:transcription cis-regulatory region binding"/>
    <property type="evidence" value="ECO:0007669"/>
    <property type="project" value="TreeGrafter"/>
</dbReference>
<comment type="caution">
    <text evidence="6">The sequence shown here is derived from an EMBL/GenBank/DDBJ whole genome shotgun (WGS) entry which is preliminary data.</text>
</comment>
<evidence type="ECO:0000256" key="1">
    <source>
        <dbReference type="ARBA" id="ARBA00009437"/>
    </source>
</evidence>
<evidence type="ECO:0000256" key="4">
    <source>
        <dbReference type="ARBA" id="ARBA00023163"/>
    </source>
</evidence>
<dbReference type="GO" id="GO:0003700">
    <property type="term" value="F:DNA-binding transcription factor activity"/>
    <property type="evidence" value="ECO:0007669"/>
    <property type="project" value="InterPro"/>
</dbReference>
<dbReference type="Pfam" id="PF03466">
    <property type="entry name" value="LysR_substrate"/>
    <property type="match status" value="1"/>
</dbReference>
<sequence>MLTTTLTQWQIFNAVIDHGGYLQAAEKLNRSHSSLHHAVQKLQDQLGVQLVTVEGKQVRLTPIGEVMRRRSQQLIEDAVNLERLAETAQQGWETEITVAVEGIYPKSQLMAVLSQFHAKGHGTRLKIENVFLNGAVEAIRNAAADMVVSPIVPSGFLGTPLMRVPLTPFAGQGHPLMTQNTPIETGELQRHLQIVISDGTKSELPVTIGWLKSEQRWTVSGFYEARDILLSGIGFCWLPAHLLLEDIERGELCRINTRDNLEALIPLSLVIPAPEKLGPAGKLLADLFRKVPAENRP</sequence>
<organism evidence="6 7">
    <name type="scientific">Sneathiella litorea</name>
    <dbReference type="NCBI Taxonomy" id="2606216"/>
    <lineage>
        <taxon>Bacteria</taxon>
        <taxon>Pseudomonadati</taxon>
        <taxon>Pseudomonadota</taxon>
        <taxon>Alphaproteobacteria</taxon>
        <taxon>Sneathiellales</taxon>
        <taxon>Sneathiellaceae</taxon>
        <taxon>Sneathiella</taxon>
    </lineage>
</organism>
<evidence type="ECO:0000313" key="6">
    <source>
        <dbReference type="EMBL" id="MZR31926.1"/>
    </source>
</evidence>
<dbReference type="InterPro" id="IPR005119">
    <property type="entry name" value="LysR_subst-bd"/>
</dbReference>
<dbReference type="Pfam" id="PF00126">
    <property type="entry name" value="HTH_1"/>
    <property type="match status" value="1"/>
</dbReference>
<comment type="similarity">
    <text evidence="1">Belongs to the LysR transcriptional regulatory family.</text>
</comment>